<dbReference type="InterPro" id="IPR020103">
    <property type="entry name" value="PsdUridine_synth_cat_dom_sf"/>
</dbReference>
<evidence type="ECO:0000256" key="3">
    <source>
        <dbReference type="ARBA" id="ARBA00023235"/>
    </source>
</evidence>
<evidence type="ECO:0000256" key="1">
    <source>
        <dbReference type="ARBA" id="ARBA00000073"/>
    </source>
</evidence>
<dbReference type="RefSeq" id="WP_193114452.1">
    <property type="nucleotide sequence ID" value="NZ_CP041165.1"/>
</dbReference>
<dbReference type="CDD" id="cd02869">
    <property type="entry name" value="PseudoU_synth_RluA_like"/>
    <property type="match status" value="1"/>
</dbReference>
<reference evidence="8 9" key="1">
    <citation type="submission" date="2019-06" db="EMBL/GenBank/DDBJ databases">
        <title>Sulfurimonas gotlandica sp. nov., a chemoautotrophic and psychrotolerant epsilonproteobacterium isolated from a pelagic redoxcline, and an emended description of the genus Sulfurimonas.</title>
        <authorList>
            <person name="Wang S."/>
            <person name="Jiang L."/>
            <person name="Shao Z."/>
        </authorList>
    </citation>
    <scope>NUCLEOTIDE SEQUENCE [LARGE SCALE GENOMIC DNA]</scope>
    <source>
        <strain evidence="8 9">B2</strain>
    </source>
</reference>
<dbReference type="InterPro" id="IPR006225">
    <property type="entry name" value="PsdUridine_synth_RluC/D"/>
</dbReference>
<comment type="catalytic activity">
    <reaction evidence="1 6">
        <text>a uridine in RNA = a pseudouridine in RNA</text>
        <dbReference type="Rhea" id="RHEA:48348"/>
        <dbReference type="Rhea" id="RHEA-COMP:12068"/>
        <dbReference type="Rhea" id="RHEA-COMP:12069"/>
        <dbReference type="ChEBI" id="CHEBI:65314"/>
        <dbReference type="ChEBI" id="CHEBI:65315"/>
    </reaction>
</comment>
<accession>A0A7M1AXD4</accession>
<dbReference type="EC" id="5.4.99.-" evidence="6"/>
<feature type="active site" evidence="4">
    <location>
        <position position="143"/>
    </location>
</feature>
<dbReference type="SUPFAM" id="SSF55120">
    <property type="entry name" value="Pseudouridine synthase"/>
    <property type="match status" value="1"/>
</dbReference>
<comment type="function">
    <text evidence="6">Responsible for synthesis of pseudouridine from uracil.</text>
</comment>
<dbReference type="CDD" id="cd00165">
    <property type="entry name" value="S4"/>
    <property type="match status" value="1"/>
</dbReference>
<dbReference type="Gene3D" id="3.10.290.10">
    <property type="entry name" value="RNA-binding S4 domain"/>
    <property type="match status" value="1"/>
</dbReference>
<dbReference type="Pfam" id="PF00849">
    <property type="entry name" value="PseudoU_synth_2"/>
    <property type="match status" value="1"/>
</dbReference>
<name>A0A7M1AXD4_9BACT</name>
<comment type="similarity">
    <text evidence="2 6">Belongs to the pseudouridine synthase RluA family.</text>
</comment>
<dbReference type="InterPro" id="IPR006224">
    <property type="entry name" value="PsdUridine_synth_RluA-like_CS"/>
</dbReference>
<dbReference type="Gene3D" id="3.30.2350.10">
    <property type="entry name" value="Pseudouridine synthase"/>
    <property type="match status" value="1"/>
</dbReference>
<organism evidence="8 9">
    <name type="scientific">Sulfurimonas marina</name>
    <dbReference type="NCBI Taxonomy" id="2590551"/>
    <lineage>
        <taxon>Bacteria</taxon>
        <taxon>Pseudomonadati</taxon>
        <taxon>Campylobacterota</taxon>
        <taxon>Epsilonproteobacteria</taxon>
        <taxon>Campylobacterales</taxon>
        <taxon>Sulfurimonadaceae</taxon>
        <taxon>Sulfurimonas</taxon>
    </lineage>
</organism>
<evidence type="ECO:0000313" key="9">
    <source>
        <dbReference type="Proteomes" id="UP000593910"/>
    </source>
</evidence>
<dbReference type="InterPro" id="IPR050188">
    <property type="entry name" value="RluA_PseudoU_synthase"/>
</dbReference>
<dbReference type="PANTHER" id="PTHR21600">
    <property type="entry name" value="MITOCHONDRIAL RNA PSEUDOURIDINE SYNTHASE"/>
    <property type="match status" value="1"/>
</dbReference>
<dbReference type="PANTHER" id="PTHR21600:SF44">
    <property type="entry name" value="RIBOSOMAL LARGE SUBUNIT PSEUDOURIDINE SYNTHASE D"/>
    <property type="match status" value="1"/>
</dbReference>
<evidence type="ECO:0000313" key="8">
    <source>
        <dbReference type="EMBL" id="QOP41032.1"/>
    </source>
</evidence>
<protein>
    <recommendedName>
        <fullName evidence="6">Pseudouridine synthase</fullName>
        <ecNumber evidence="6">5.4.99.-</ecNumber>
    </recommendedName>
</protein>
<gene>
    <name evidence="8" type="ORF">FJR03_04470</name>
</gene>
<dbReference type="NCBIfam" id="TIGR00005">
    <property type="entry name" value="rluA_subfam"/>
    <property type="match status" value="1"/>
</dbReference>
<evidence type="ECO:0000259" key="7">
    <source>
        <dbReference type="SMART" id="SM00363"/>
    </source>
</evidence>
<evidence type="ECO:0000256" key="5">
    <source>
        <dbReference type="PROSITE-ProRule" id="PRU00182"/>
    </source>
</evidence>
<evidence type="ECO:0000256" key="2">
    <source>
        <dbReference type="ARBA" id="ARBA00010876"/>
    </source>
</evidence>
<dbReference type="Pfam" id="PF01479">
    <property type="entry name" value="S4"/>
    <property type="match status" value="1"/>
</dbReference>
<keyword evidence="3 6" id="KW-0413">Isomerase</keyword>
<dbReference type="PROSITE" id="PS01129">
    <property type="entry name" value="PSI_RLU"/>
    <property type="match status" value="1"/>
</dbReference>
<dbReference type="KEGG" id="smax:FJR03_04470"/>
<dbReference type="InterPro" id="IPR006145">
    <property type="entry name" value="PsdUridine_synth_RsuA/RluA"/>
</dbReference>
<dbReference type="AlphaFoldDB" id="A0A7M1AXD4"/>
<dbReference type="GO" id="GO:0003723">
    <property type="term" value="F:RNA binding"/>
    <property type="evidence" value="ECO:0007669"/>
    <property type="project" value="UniProtKB-KW"/>
</dbReference>
<dbReference type="InterPro" id="IPR002942">
    <property type="entry name" value="S4_RNA-bd"/>
</dbReference>
<dbReference type="Proteomes" id="UP000593910">
    <property type="component" value="Chromosome"/>
</dbReference>
<dbReference type="GO" id="GO:0120159">
    <property type="term" value="F:rRNA pseudouridine synthase activity"/>
    <property type="evidence" value="ECO:0007669"/>
    <property type="project" value="UniProtKB-ARBA"/>
</dbReference>
<sequence>MKELKEYICEKSERLDTFLASQIAQTRSQIAQLIKQEVVFVDEKLVARPGVKLKAGQKVRVEFPELKIDEVNTNLLEEVSWAKEVEVLYEDDDIMVINKPSGVTVHPAPSVKEPTLVDWLKFKGIRLSTISGEERHGIVHRLDKGTSGAMVIAKTNEAHEFLSQQLQDKSMGRYYLAIIAPPLKDDITTVESNIGRSSSNRLKMASGLEHGKYAKTMFKQLLLSDDERMQLIACKLFTGRTHQIRVHLESLNRHIVGEHLYAQSPKMEKSERILLHAYIIYFIHPTTKERLSFEAKYDENMKSFIEKKFDMEKVDEVTKLKYITDSFTTDI</sequence>
<evidence type="ECO:0000256" key="4">
    <source>
        <dbReference type="PIRSR" id="PIRSR606225-1"/>
    </source>
</evidence>
<dbReference type="GO" id="GO:0000455">
    <property type="term" value="P:enzyme-directed rRNA pseudouridine synthesis"/>
    <property type="evidence" value="ECO:0007669"/>
    <property type="project" value="TreeGrafter"/>
</dbReference>
<dbReference type="SUPFAM" id="SSF55174">
    <property type="entry name" value="Alpha-L RNA-binding motif"/>
    <property type="match status" value="1"/>
</dbReference>
<dbReference type="PROSITE" id="PS50889">
    <property type="entry name" value="S4"/>
    <property type="match status" value="1"/>
</dbReference>
<dbReference type="EMBL" id="CP041165">
    <property type="protein sequence ID" value="QOP41032.1"/>
    <property type="molecule type" value="Genomic_DNA"/>
</dbReference>
<keyword evidence="9" id="KW-1185">Reference proteome</keyword>
<dbReference type="SMART" id="SM00363">
    <property type="entry name" value="S4"/>
    <property type="match status" value="1"/>
</dbReference>
<dbReference type="InterPro" id="IPR036986">
    <property type="entry name" value="S4_RNA-bd_sf"/>
</dbReference>
<proteinExistence type="inferred from homology"/>
<evidence type="ECO:0000256" key="6">
    <source>
        <dbReference type="RuleBase" id="RU362028"/>
    </source>
</evidence>
<feature type="domain" description="RNA-binding S4" evidence="7">
    <location>
        <begin position="13"/>
        <end position="72"/>
    </location>
</feature>
<keyword evidence="5" id="KW-0694">RNA-binding</keyword>